<evidence type="ECO:0000256" key="5">
    <source>
        <dbReference type="ARBA" id="ARBA00022801"/>
    </source>
</evidence>
<keyword evidence="10" id="KW-1185">Reference proteome</keyword>
<evidence type="ECO:0000256" key="6">
    <source>
        <dbReference type="PIRSR" id="PIRSR600223-1"/>
    </source>
</evidence>
<organism evidence="9 10">
    <name type="scientific">Clostridium aminobutyricum</name>
    <dbReference type="NCBI Taxonomy" id="33953"/>
    <lineage>
        <taxon>Bacteria</taxon>
        <taxon>Bacillati</taxon>
        <taxon>Bacillota</taxon>
        <taxon>Clostridia</taxon>
        <taxon>Eubacteriales</taxon>
        <taxon>Clostridiaceae</taxon>
        <taxon>Clostridium</taxon>
    </lineage>
</organism>
<evidence type="ECO:0000256" key="7">
    <source>
        <dbReference type="RuleBase" id="RU362042"/>
    </source>
</evidence>
<keyword evidence="5 7" id="KW-0378">Hydrolase</keyword>
<feature type="domain" description="Peptidase S26" evidence="8">
    <location>
        <begin position="9"/>
        <end position="164"/>
    </location>
</feature>
<feature type="active site" evidence="6">
    <location>
        <position position="82"/>
    </location>
</feature>
<evidence type="ECO:0000313" key="10">
    <source>
        <dbReference type="Proteomes" id="UP000664545"/>
    </source>
</evidence>
<dbReference type="InterPro" id="IPR019758">
    <property type="entry name" value="Pept_S26A_signal_pept_1_CS"/>
</dbReference>
<dbReference type="PROSITE" id="PS00761">
    <property type="entry name" value="SPASE_I_3"/>
    <property type="match status" value="1"/>
</dbReference>
<dbReference type="SUPFAM" id="SSF51306">
    <property type="entry name" value="LexA/Signal peptidase"/>
    <property type="match status" value="1"/>
</dbReference>
<dbReference type="PANTHER" id="PTHR43390">
    <property type="entry name" value="SIGNAL PEPTIDASE I"/>
    <property type="match status" value="1"/>
</dbReference>
<dbReference type="GO" id="GO:0005886">
    <property type="term" value="C:plasma membrane"/>
    <property type="evidence" value="ECO:0007669"/>
    <property type="project" value="UniProtKB-SubCell"/>
</dbReference>
<dbReference type="InterPro" id="IPR036286">
    <property type="entry name" value="LexA/Signal_pep-like_sf"/>
</dbReference>
<evidence type="ECO:0000256" key="4">
    <source>
        <dbReference type="ARBA" id="ARBA00013208"/>
    </source>
</evidence>
<evidence type="ECO:0000256" key="2">
    <source>
        <dbReference type="ARBA" id="ARBA00004401"/>
    </source>
</evidence>
<evidence type="ECO:0000256" key="1">
    <source>
        <dbReference type="ARBA" id="ARBA00000677"/>
    </source>
</evidence>
<reference evidence="9" key="1">
    <citation type="submission" date="2021-02" db="EMBL/GenBank/DDBJ databases">
        <title>Abyssanaerobacter marinus gen.nov., sp., nov, anaerobic bacterium isolated from the Onnuri vent field of Indian Ocean and suggestion of Mogibacteriaceae fam. nov., and proposal of reclassification of ambiguous this family's genus member.</title>
        <authorList>
            <person name="Kim Y.J."/>
            <person name="Yang J.-A."/>
        </authorList>
    </citation>
    <scope>NUCLEOTIDE SEQUENCE</scope>
    <source>
        <strain evidence="9">DSM 2634</strain>
    </source>
</reference>
<evidence type="ECO:0000259" key="8">
    <source>
        <dbReference type="Pfam" id="PF10502"/>
    </source>
</evidence>
<comment type="catalytic activity">
    <reaction evidence="1 7">
        <text>Cleavage of hydrophobic, N-terminal signal or leader sequences from secreted and periplasmic proteins.</text>
        <dbReference type="EC" id="3.4.21.89"/>
    </reaction>
</comment>
<dbReference type="PANTHER" id="PTHR43390:SF1">
    <property type="entry name" value="CHLOROPLAST PROCESSING PEPTIDASE"/>
    <property type="match status" value="1"/>
</dbReference>
<feature type="active site" evidence="6">
    <location>
        <position position="35"/>
    </location>
</feature>
<dbReference type="InterPro" id="IPR000223">
    <property type="entry name" value="Pept_S26A_signal_pept_1"/>
</dbReference>
<proteinExistence type="inferred from homology"/>
<dbReference type="PRINTS" id="PR00727">
    <property type="entry name" value="LEADERPTASE"/>
</dbReference>
<dbReference type="GO" id="GO:0009003">
    <property type="term" value="F:signal peptidase activity"/>
    <property type="evidence" value="ECO:0007669"/>
    <property type="project" value="UniProtKB-EC"/>
</dbReference>
<sequence>MKKRILGYAIVALLGILSALVVSSIFQPSWVQGSSMYPTVKDQSLVLMNKVAYLLEEPKVGDIVVFKSHIYTDSGEGKLLIKRVIGVEGDRISIEDGKLLRNGEMVEENYVNSTERHDNMEEIIVERDKIFVMGDNRNSSLDSRDVVVGQVDIKTILGKVDLRLLPIKDIGSIQ</sequence>
<comment type="caution">
    <text evidence="9">The sequence shown here is derived from an EMBL/GenBank/DDBJ whole genome shotgun (WGS) entry which is preliminary data.</text>
</comment>
<dbReference type="NCBIfam" id="TIGR02227">
    <property type="entry name" value="sigpep_I_bact"/>
    <property type="match status" value="1"/>
</dbReference>
<dbReference type="Proteomes" id="UP000664545">
    <property type="component" value="Unassembled WGS sequence"/>
</dbReference>
<dbReference type="AlphaFoldDB" id="A0A939D9X1"/>
<dbReference type="EMBL" id="JAFJZZ010000005">
    <property type="protein sequence ID" value="MBN7773911.1"/>
    <property type="molecule type" value="Genomic_DNA"/>
</dbReference>
<dbReference type="CDD" id="cd06530">
    <property type="entry name" value="S26_SPase_I"/>
    <property type="match status" value="1"/>
</dbReference>
<accession>A0A939D9X1</accession>
<evidence type="ECO:0000256" key="3">
    <source>
        <dbReference type="ARBA" id="ARBA00009370"/>
    </source>
</evidence>
<dbReference type="GO" id="GO:0004252">
    <property type="term" value="F:serine-type endopeptidase activity"/>
    <property type="evidence" value="ECO:0007669"/>
    <property type="project" value="InterPro"/>
</dbReference>
<evidence type="ECO:0000313" key="9">
    <source>
        <dbReference type="EMBL" id="MBN7773911.1"/>
    </source>
</evidence>
<dbReference type="InterPro" id="IPR019533">
    <property type="entry name" value="Peptidase_S26"/>
</dbReference>
<dbReference type="RefSeq" id="WP_206582751.1">
    <property type="nucleotide sequence ID" value="NZ_JAFJZZ010000005.1"/>
</dbReference>
<dbReference type="Gene3D" id="2.10.109.10">
    <property type="entry name" value="Umud Fragment, subunit A"/>
    <property type="match status" value="1"/>
</dbReference>
<comment type="similarity">
    <text evidence="3 7">Belongs to the peptidase S26 family.</text>
</comment>
<dbReference type="Pfam" id="PF10502">
    <property type="entry name" value="Peptidase_S26"/>
    <property type="match status" value="1"/>
</dbReference>
<comment type="subcellular location">
    <subcellularLocation>
        <location evidence="2">Cell membrane</location>
        <topology evidence="2">Single-pass type II membrane protein</topology>
    </subcellularLocation>
    <subcellularLocation>
        <location evidence="7">Membrane</location>
        <topology evidence="7">Single-pass type II membrane protein</topology>
    </subcellularLocation>
</comment>
<dbReference type="GO" id="GO:0006465">
    <property type="term" value="P:signal peptide processing"/>
    <property type="evidence" value="ECO:0007669"/>
    <property type="project" value="InterPro"/>
</dbReference>
<dbReference type="EC" id="3.4.21.89" evidence="4 7"/>
<gene>
    <name evidence="9" type="primary">lepB</name>
    <name evidence="9" type="ORF">JYB65_11105</name>
</gene>
<name>A0A939D9X1_CLOAM</name>
<keyword evidence="7" id="KW-0645">Protease</keyword>
<protein>
    <recommendedName>
        <fullName evidence="4 7">Signal peptidase I</fullName>
        <ecNumber evidence="4 7">3.4.21.89</ecNumber>
    </recommendedName>
</protein>